<dbReference type="OMA" id="PEDCEMS"/>
<gene>
    <name evidence="2" type="ORF">MANES_13G029800v8</name>
</gene>
<dbReference type="InterPro" id="IPR012442">
    <property type="entry name" value="DUF1645_plant"/>
</dbReference>
<proteinExistence type="predicted"/>
<feature type="compositionally biased region" description="Basic and acidic residues" evidence="1">
    <location>
        <begin position="52"/>
        <end position="65"/>
    </location>
</feature>
<dbReference type="PANTHER" id="PTHR33095">
    <property type="entry name" value="OS07G0619500 PROTEIN"/>
    <property type="match status" value="1"/>
</dbReference>
<sequence>MQVISSSPVVSLNQSFNSCSATDVAEIASNFQDLSLSLKLNEVTGNELEKFEDDKPLHDEEKGEIEAEEEEEEEFSFVCMNPDGSPISADDIFQNGQIRPVYPLFNTDLLFADGDSEAKNSFTPALLPPFRKPFVEEHDHALSTSSSEADEPEGLFCVWKEKAMEASPNICKKSNSTGFSKLRRFRELVLRSNSDGKDAFVFLNHHNHNDDHKNHPSTVAAAKASTKPRKADKSEKIMEKKRQPEVKGEKASSAHERFYVSNRARKEEHKRKSYLPYRVGFFTNINGLTRNIHPY</sequence>
<dbReference type="Proteomes" id="UP000091857">
    <property type="component" value="Chromosome 13"/>
</dbReference>
<dbReference type="STRING" id="3983.A0A2C9UNF2"/>
<evidence type="ECO:0000256" key="1">
    <source>
        <dbReference type="SAM" id="MobiDB-lite"/>
    </source>
</evidence>
<name>A0A2C9UNF2_MANES</name>
<organism evidence="2 3">
    <name type="scientific">Manihot esculenta</name>
    <name type="common">Cassava</name>
    <name type="synonym">Jatropha manihot</name>
    <dbReference type="NCBI Taxonomy" id="3983"/>
    <lineage>
        <taxon>Eukaryota</taxon>
        <taxon>Viridiplantae</taxon>
        <taxon>Streptophyta</taxon>
        <taxon>Embryophyta</taxon>
        <taxon>Tracheophyta</taxon>
        <taxon>Spermatophyta</taxon>
        <taxon>Magnoliopsida</taxon>
        <taxon>eudicotyledons</taxon>
        <taxon>Gunneridae</taxon>
        <taxon>Pentapetalae</taxon>
        <taxon>rosids</taxon>
        <taxon>fabids</taxon>
        <taxon>Malpighiales</taxon>
        <taxon>Euphorbiaceae</taxon>
        <taxon>Crotonoideae</taxon>
        <taxon>Manihoteae</taxon>
        <taxon>Manihot</taxon>
    </lineage>
</organism>
<dbReference type="PANTHER" id="PTHR33095:SF114">
    <property type="entry name" value="DUF1645 FAMILY PROTEIN"/>
    <property type="match status" value="1"/>
</dbReference>
<evidence type="ECO:0000313" key="3">
    <source>
        <dbReference type="Proteomes" id="UP000091857"/>
    </source>
</evidence>
<feature type="region of interest" description="Disordered" evidence="1">
    <location>
        <begin position="52"/>
        <end position="73"/>
    </location>
</feature>
<feature type="region of interest" description="Disordered" evidence="1">
    <location>
        <begin position="207"/>
        <end position="269"/>
    </location>
</feature>
<dbReference type="Pfam" id="PF07816">
    <property type="entry name" value="DUF1645"/>
    <property type="match status" value="1"/>
</dbReference>
<dbReference type="EMBL" id="CM004399">
    <property type="protein sequence ID" value="OAY32588.1"/>
    <property type="molecule type" value="Genomic_DNA"/>
</dbReference>
<comment type="caution">
    <text evidence="2">The sequence shown here is derived from an EMBL/GenBank/DDBJ whole genome shotgun (WGS) entry which is preliminary data.</text>
</comment>
<evidence type="ECO:0000313" key="2">
    <source>
        <dbReference type="EMBL" id="OAY32588.1"/>
    </source>
</evidence>
<feature type="compositionally biased region" description="Basic and acidic residues" evidence="1">
    <location>
        <begin position="229"/>
        <end position="258"/>
    </location>
</feature>
<dbReference type="Gramene" id="Manes.13G029800.1.v8.1">
    <property type="protein sequence ID" value="Manes.13G029800.1.v8.1.CDS.1"/>
    <property type="gene ID" value="Manes.13G029800.v8.1"/>
</dbReference>
<accession>A0A2C9UNF2</accession>
<keyword evidence="3" id="KW-1185">Reference proteome</keyword>
<protein>
    <submittedName>
        <fullName evidence="2">Uncharacterized protein</fullName>
    </submittedName>
</protein>
<dbReference type="AlphaFoldDB" id="A0A2C9UNF2"/>
<reference evidence="3" key="1">
    <citation type="journal article" date="2016" name="Nat. Biotechnol.">
        <title>Sequencing wild and cultivated cassava and related species reveals extensive interspecific hybridization and genetic diversity.</title>
        <authorList>
            <person name="Bredeson J.V."/>
            <person name="Lyons J.B."/>
            <person name="Prochnik S.E."/>
            <person name="Wu G.A."/>
            <person name="Ha C.M."/>
            <person name="Edsinger-Gonzales E."/>
            <person name="Grimwood J."/>
            <person name="Schmutz J."/>
            <person name="Rabbi I.Y."/>
            <person name="Egesi C."/>
            <person name="Nauluvula P."/>
            <person name="Lebot V."/>
            <person name="Ndunguru J."/>
            <person name="Mkamilo G."/>
            <person name="Bart R.S."/>
            <person name="Setter T.L."/>
            <person name="Gleadow R.M."/>
            <person name="Kulakow P."/>
            <person name="Ferguson M.E."/>
            <person name="Rounsley S."/>
            <person name="Rokhsar D.S."/>
        </authorList>
    </citation>
    <scope>NUCLEOTIDE SEQUENCE [LARGE SCALE GENOMIC DNA]</scope>
    <source>
        <strain evidence="3">cv. AM560-2</strain>
    </source>
</reference>
<dbReference type="OrthoDB" id="1933664at2759"/>